<evidence type="ECO:0000256" key="1">
    <source>
        <dbReference type="ARBA" id="ARBA00004672"/>
    </source>
</evidence>
<dbReference type="GO" id="GO:0005524">
    <property type="term" value="F:ATP binding"/>
    <property type="evidence" value="ECO:0007669"/>
    <property type="project" value="UniProtKB-KW"/>
</dbReference>
<dbReference type="Proteomes" id="UP001431131">
    <property type="component" value="Unassembled WGS sequence"/>
</dbReference>
<comment type="caution">
    <text evidence="13">The sequence shown here is derived from an EMBL/GenBank/DDBJ whole genome shotgun (WGS) entry which is preliminary data.</text>
</comment>
<dbReference type="Pfam" id="PF01259">
    <property type="entry name" value="SAICAR_synt"/>
    <property type="match status" value="1"/>
</dbReference>
<evidence type="ECO:0000256" key="6">
    <source>
        <dbReference type="ARBA" id="ARBA00022741"/>
    </source>
</evidence>
<comment type="catalytic activity">
    <reaction evidence="10 11">
        <text>5-amino-1-(5-phospho-D-ribosyl)imidazole-4-carboxylate + L-aspartate + ATP = (2S)-2-[5-amino-1-(5-phospho-beta-D-ribosyl)imidazole-4-carboxamido]succinate + ADP + phosphate + 2 H(+)</text>
        <dbReference type="Rhea" id="RHEA:22628"/>
        <dbReference type="ChEBI" id="CHEBI:15378"/>
        <dbReference type="ChEBI" id="CHEBI:29991"/>
        <dbReference type="ChEBI" id="CHEBI:30616"/>
        <dbReference type="ChEBI" id="CHEBI:43474"/>
        <dbReference type="ChEBI" id="CHEBI:58443"/>
        <dbReference type="ChEBI" id="CHEBI:77657"/>
        <dbReference type="ChEBI" id="CHEBI:456216"/>
        <dbReference type="EC" id="6.3.2.6"/>
    </reaction>
</comment>
<gene>
    <name evidence="11" type="primary">purC</name>
    <name evidence="13" type="ORF">MJG50_05035</name>
</gene>
<proteinExistence type="inferred from homology"/>
<dbReference type="FunFam" id="3.30.200.20:FF:000189">
    <property type="entry name" value="Phosphoribosylaminoimidazole-succinocarboxamide synthase"/>
    <property type="match status" value="1"/>
</dbReference>
<dbReference type="InterPro" id="IPR018236">
    <property type="entry name" value="SAICAR_synthetase_CS"/>
</dbReference>
<dbReference type="NCBIfam" id="TIGR00081">
    <property type="entry name" value="purC"/>
    <property type="match status" value="1"/>
</dbReference>
<evidence type="ECO:0000256" key="9">
    <source>
        <dbReference type="ARBA" id="ARBA00030409"/>
    </source>
</evidence>
<keyword evidence="14" id="KW-1185">Reference proteome</keyword>
<evidence type="ECO:0000256" key="11">
    <source>
        <dbReference type="HAMAP-Rule" id="MF_00137"/>
    </source>
</evidence>
<dbReference type="HAMAP" id="MF_00137">
    <property type="entry name" value="SAICAR_synth"/>
    <property type="match status" value="1"/>
</dbReference>
<accession>A0AAW5E456</accession>
<evidence type="ECO:0000256" key="10">
    <source>
        <dbReference type="ARBA" id="ARBA00048475"/>
    </source>
</evidence>
<keyword evidence="8 11" id="KW-0067">ATP-binding</keyword>
<keyword evidence="6 11" id="KW-0547">Nucleotide-binding</keyword>
<dbReference type="InterPro" id="IPR028923">
    <property type="entry name" value="SAICAR_synt/ADE2_N"/>
</dbReference>
<evidence type="ECO:0000256" key="4">
    <source>
        <dbReference type="ARBA" id="ARBA00016460"/>
    </source>
</evidence>
<dbReference type="Gene3D" id="3.30.470.20">
    <property type="entry name" value="ATP-grasp fold, B domain"/>
    <property type="match status" value="1"/>
</dbReference>
<sequence>MKKLELLYEGKAKRIYRTNEENAVLVEYKDDATAFNGEKKAQITGKGHLNNEITSLLFSKLHASGIRTHYIGKLSETEQLVKRVVIIPLEVVVRNVIAGSLSKRLGIEEGTQLEKPIVEFYYKDDALGDPLINEDHIEILQAATKEQVQELKENALRVNEVLKEHFLGVEIRLVDFKLEFGLTEEGEILLADEISPDTCRLWDITTNEKFDKDVFRRDIGDLAKSYTEILHRLGGQIACTK</sequence>
<dbReference type="CDD" id="cd01415">
    <property type="entry name" value="SAICAR_synt_PurC"/>
    <property type="match status" value="1"/>
</dbReference>
<dbReference type="EC" id="6.3.2.6" evidence="3 11"/>
<dbReference type="AlphaFoldDB" id="A0AAW5E456"/>
<dbReference type="InterPro" id="IPR050089">
    <property type="entry name" value="SAICAR_synthetase"/>
</dbReference>
<feature type="domain" description="SAICAR synthetase/ADE2 N-terminal" evidence="12">
    <location>
        <begin position="6"/>
        <end position="232"/>
    </location>
</feature>
<protein>
    <recommendedName>
        <fullName evidence="4 11">Phosphoribosylaminoimidazole-succinocarboxamide synthase</fullName>
        <ecNumber evidence="3 11">6.3.2.6</ecNumber>
    </recommendedName>
    <alternativeName>
        <fullName evidence="9 11">SAICAR synthetase</fullName>
    </alternativeName>
</protein>
<dbReference type="RefSeq" id="WP_240253294.1">
    <property type="nucleotide sequence ID" value="NZ_JAKTTI010000004.1"/>
</dbReference>
<comment type="pathway">
    <text evidence="1 11">Purine metabolism; IMP biosynthesis via de novo pathway; 5-amino-1-(5-phospho-D-ribosyl)imidazole-4-carboxamide from 5-amino-1-(5-phospho-D-ribosyl)imidazole-4-carboxylate: step 1/2.</text>
</comment>
<dbReference type="Gene3D" id="3.30.200.20">
    <property type="entry name" value="Phosphorylase Kinase, domain 1"/>
    <property type="match status" value="1"/>
</dbReference>
<evidence type="ECO:0000256" key="7">
    <source>
        <dbReference type="ARBA" id="ARBA00022755"/>
    </source>
</evidence>
<dbReference type="GO" id="GO:0006189">
    <property type="term" value="P:'de novo' IMP biosynthetic process"/>
    <property type="evidence" value="ECO:0007669"/>
    <property type="project" value="UniProtKB-UniRule"/>
</dbReference>
<dbReference type="EMBL" id="JAKTTI010000004">
    <property type="protein sequence ID" value="MCH1624682.1"/>
    <property type="molecule type" value="Genomic_DNA"/>
</dbReference>
<evidence type="ECO:0000256" key="2">
    <source>
        <dbReference type="ARBA" id="ARBA00010190"/>
    </source>
</evidence>
<reference evidence="13" key="1">
    <citation type="submission" date="2022-02" db="EMBL/GenBank/DDBJ databases">
        <title>Fredinandcohnia quinoae sp. nov. isolated from Chenopodium quinoa seeds.</title>
        <authorList>
            <person name="Saati-Santamaria Z."/>
            <person name="Flores-Felix J.D."/>
            <person name="Igual J.M."/>
            <person name="Velazquez E."/>
            <person name="Garcia-Fraile P."/>
            <person name="Martinez-Molina E."/>
        </authorList>
    </citation>
    <scope>NUCLEOTIDE SEQUENCE</scope>
    <source>
        <strain evidence="13">SECRCQ15</strain>
    </source>
</reference>
<evidence type="ECO:0000256" key="8">
    <source>
        <dbReference type="ARBA" id="ARBA00022840"/>
    </source>
</evidence>
<evidence type="ECO:0000313" key="13">
    <source>
        <dbReference type="EMBL" id="MCH1624682.1"/>
    </source>
</evidence>
<dbReference type="InterPro" id="IPR001636">
    <property type="entry name" value="SAICAR_synth"/>
</dbReference>
<dbReference type="GO" id="GO:0004639">
    <property type="term" value="F:phosphoribosylaminoimidazolesuccinocarboxamide synthase activity"/>
    <property type="evidence" value="ECO:0007669"/>
    <property type="project" value="UniProtKB-UniRule"/>
</dbReference>
<dbReference type="PANTHER" id="PTHR43599">
    <property type="entry name" value="MULTIFUNCTIONAL PROTEIN ADE2"/>
    <property type="match status" value="1"/>
</dbReference>
<dbReference type="PANTHER" id="PTHR43599:SF3">
    <property type="entry name" value="SI:DKEY-6E2.2"/>
    <property type="match status" value="1"/>
</dbReference>
<evidence type="ECO:0000259" key="12">
    <source>
        <dbReference type="Pfam" id="PF01259"/>
    </source>
</evidence>
<dbReference type="PROSITE" id="PS01057">
    <property type="entry name" value="SAICAR_SYNTHETASE_1"/>
    <property type="match status" value="1"/>
</dbReference>
<evidence type="ECO:0000256" key="3">
    <source>
        <dbReference type="ARBA" id="ARBA00012217"/>
    </source>
</evidence>
<name>A0AAW5E456_9BACI</name>
<evidence type="ECO:0000256" key="5">
    <source>
        <dbReference type="ARBA" id="ARBA00022598"/>
    </source>
</evidence>
<organism evidence="13 14">
    <name type="scientific">Fredinandcohnia quinoae</name>
    <dbReference type="NCBI Taxonomy" id="2918902"/>
    <lineage>
        <taxon>Bacteria</taxon>
        <taxon>Bacillati</taxon>
        <taxon>Bacillota</taxon>
        <taxon>Bacilli</taxon>
        <taxon>Bacillales</taxon>
        <taxon>Bacillaceae</taxon>
        <taxon>Fredinandcohnia</taxon>
    </lineage>
</organism>
<keyword evidence="7 11" id="KW-0658">Purine biosynthesis</keyword>
<dbReference type="PROSITE" id="PS01058">
    <property type="entry name" value="SAICAR_SYNTHETASE_2"/>
    <property type="match status" value="1"/>
</dbReference>
<comment type="similarity">
    <text evidence="2 11">Belongs to the SAICAR synthetase family.</text>
</comment>
<dbReference type="InterPro" id="IPR033934">
    <property type="entry name" value="SAICAR_synt_PurC"/>
</dbReference>
<dbReference type="SUPFAM" id="SSF56104">
    <property type="entry name" value="SAICAR synthase-like"/>
    <property type="match status" value="1"/>
</dbReference>
<dbReference type="FunFam" id="3.30.470.20:FF:000006">
    <property type="entry name" value="Phosphoribosylaminoimidazole-succinocarboxamide synthase"/>
    <property type="match status" value="1"/>
</dbReference>
<keyword evidence="5 11" id="KW-0436">Ligase</keyword>
<dbReference type="GO" id="GO:0009236">
    <property type="term" value="P:cobalamin biosynthetic process"/>
    <property type="evidence" value="ECO:0007669"/>
    <property type="project" value="InterPro"/>
</dbReference>
<evidence type="ECO:0000313" key="14">
    <source>
        <dbReference type="Proteomes" id="UP001431131"/>
    </source>
</evidence>